<evidence type="ECO:0000313" key="1">
    <source>
        <dbReference type="EMBL" id="GKV07117.1"/>
    </source>
</evidence>
<dbReference type="AlphaFoldDB" id="A0AAV5IZ26"/>
<evidence type="ECO:0000313" key="2">
    <source>
        <dbReference type="Proteomes" id="UP001054252"/>
    </source>
</evidence>
<comment type="caution">
    <text evidence="1">The sequence shown here is derived from an EMBL/GenBank/DDBJ whole genome shotgun (WGS) entry which is preliminary data.</text>
</comment>
<accession>A0AAV5IZ26</accession>
<dbReference type="Proteomes" id="UP001054252">
    <property type="component" value="Unassembled WGS sequence"/>
</dbReference>
<protein>
    <submittedName>
        <fullName evidence="1">Uncharacterized protein</fullName>
    </submittedName>
</protein>
<sequence length="78" mass="9507">MGDFWAFFRSRELPLHMLPAFPLQLRFLQLENYGFRSFCQLALRLSARFYASEVSKFMVMPVQFLKACFDLFLKWWRD</sequence>
<reference evidence="1 2" key="1">
    <citation type="journal article" date="2021" name="Commun. Biol.">
        <title>The genome of Shorea leprosula (Dipterocarpaceae) highlights the ecological relevance of drought in aseasonal tropical rainforests.</title>
        <authorList>
            <person name="Ng K.K.S."/>
            <person name="Kobayashi M.J."/>
            <person name="Fawcett J.A."/>
            <person name="Hatakeyama M."/>
            <person name="Paape T."/>
            <person name="Ng C.H."/>
            <person name="Ang C.C."/>
            <person name="Tnah L.H."/>
            <person name="Lee C.T."/>
            <person name="Nishiyama T."/>
            <person name="Sese J."/>
            <person name="O'Brien M.J."/>
            <person name="Copetti D."/>
            <person name="Mohd Noor M.I."/>
            <person name="Ong R.C."/>
            <person name="Putra M."/>
            <person name="Sireger I.Z."/>
            <person name="Indrioko S."/>
            <person name="Kosugi Y."/>
            <person name="Izuno A."/>
            <person name="Isagi Y."/>
            <person name="Lee S.L."/>
            <person name="Shimizu K.K."/>
        </authorList>
    </citation>
    <scope>NUCLEOTIDE SEQUENCE [LARGE SCALE GENOMIC DNA]</scope>
    <source>
        <strain evidence="1">214</strain>
    </source>
</reference>
<keyword evidence="2" id="KW-1185">Reference proteome</keyword>
<organism evidence="1 2">
    <name type="scientific">Rubroshorea leprosula</name>
    <dbReference type="NCBI Taxonomy" id="152421"/>
    <lineage>
        <taxon>Eukaryota</taxon>
        <taxon>Viridiplantae</taxon>
        <taxon>Streptophyta</taxon>
        <taxon>Embryophyta</taxon>
        <taxon>Tracheophyta</taxon>
        <taxon>Spermatophyta</taxon>
        <taxon>Magnoliopsida</taxon>
        <taxon>eudicotyledons</taxon>
        <taxon>Gunneridae</taxon>
        <taxon>Pentapetalae</taxon>
        <taxon>rosids</taxon>
        <taxon>malvids</taxon>
        <taxon>Malvales</taxon>
        <taxon>Dipterocarpaceae</taxon>
        <taxon>Rubroshorea</taxon>
    </lineage>
</organism>
<dbReference type="EMBL" id="BPVZ01000026">
    <property type="protein sequence ID" value="GKV07117.1"/>
    <property type="molecule type" value="Genomic_DNA"/>
</dbReference>
<name>A0AAV5IZ26_9ROSI</name>
<proteinExistence type="predicted"/>
<gene>
    <name evidence="1" type="ORF">SLEP1_g18919</name>
</gene>